<evidence type="ECO:0000313" key="3">
    <source>
        <dbReference type="Proteomes" id="UP001234880"/>
    </source>
</evidence>
<name>A0ABT9L5B4_9ACTN</name>
<evidence type="ECO:0000256" key="1">
    <source>
        <dbReference type="SAM" id="MobiDB-lite"/>
    </source>
</evidence>
<evidence type="ECO:0000313" key="2">
    <source>
        <dbReference type="EMBL" id="MDP9615895.1"/>
    </source>
</evidence>
<dbReference type="Proteomes" id="UP001234880">
    <property type="component" value="Unassembled WGS sequence"/>
</dbReference>
<gene>
    <name evidence="2" type="ORF">JOF35_008233</name>
</gene>
<reference evidence="2 3" key="1">
    <citation type="submission" date="2023-07" db="EMBL/GenBank/DDBJ databases">
        <title>Sequencing the genomes of 1000 actinobacteria strains.</title>
        <authorList>
            <person name="Klenk H.-P."/>
        </authorList>
    </citation>
    <scope>NUCLEOTIDE SEQUENCE [LARGE SCALE GENOMIC DNA]</scope>
    <source>
        <strain evidence="2 3">DSM 41600</strain>
    </source>
</reference>
<organism evidence="2 3">
    <name type="scientific">Streptomyces demainii</name>
    <dbReference type="NCBI Taxonomy" id="588122"/>
    <lineage>
        <taxon>Bacteria</taxon>
        <taxon>Bacillati</taxon>
        <taxon>Actinomycetota</taxon>
        <taxon>Actinomycetes</taxon>
        <taxon>Kitasatosporales</taxon>
        <taxon>Streptomycetaceae</taxon>
        <taxon>Streptomyces</taxon>
    </lineage>
</organism>
<dbReference type="EMBL" id="JAURUE010000002">
    <property type="protein sequence ID" value="MDP9615895.1"/>
    <property type="molecule type" value="Genomic_DNA"/>
</dbReference>
<feature type="region of interest" description="Disordered" evidence="1">
    <location>
        <begin position="1"/>
        <end position="53"/>
    </location>
</feature>
<protein>
    <submittedName>
        <fullName evidence="2">Uncharacterized protein</fullName>
    </submittedName>
</protein>
<accession>A0ABT9L5B4</accession>
<sequence>MGDPPEGVDRPALGAVPSRPVRHAGMDAGRRPVPAAAGGRGPARSNDPHHHGR</sequence>
<keyword evidence="3" id="KW-1185">Reference proteome</keyword>
<proteinExistence type="predicted"/>
<comment type="caution">
    <text evidence="2">The sequence shown here is derived from an EMBL/GenBank/DDBJ whole genome shotgun (WGS) entry which is preliminary data.</text>
</comment>